<dbReference type="CDD" id="cd07956">
    <property type="entry name" value="Anticodon_Ia_Arg"/>
    <property type="match status" value="1"/>
</dbReference>
<dbReference type="Pfam" id="PF03485">
    <property type="entry name" value="Arg_tRNA_synt_N"/>
    <property type="match status" value="1"/>
</dbReference>
<dbReference type="Gene3D" id="1.10.730.10">
    <property type="entry name" value="Isoleucyl-tRNA Synthetase, Domain 1"/>
    <property type="match status" value="1"/>
</dbReference>
<evidence type="ECO:0000256" key="5">
    <source>
        <dbReference type="ARBA" id="ARBA00022840"/>
    </source>
</evidence>
<evidence type="ECO:0000259" key="12">
    <source>
        <dbReference type="SMART" id="SM01016"/>
    </source>
</evidence>
<keyword evidence="5 9" id="KW-0067">ATP-binding</keyword>
<dbReference type="InterPro" id="IPR035684">
    <property type="entry name" value="ArgRS_core"/>
</dbReference>
<dbReference type="GO" id="GO:0004814">
    <property type="term" value="F:arginine-tRNA ligase activity"/>
    <property type="evidence" value="ECO:0007669"/>
    <property type="project" value="UniProtKB-UniRule"/>
</dbReference>
<comment type="catalytic activity">
    <reaction evidence="8 9">
        <text>tRNA(Arg) + L-arginine + ATP = L-arginyl-tRNA(Arg) + AMP + diphosphate</text>
        <dbReference type="Rhea" id="RHEA:20301"/>
        <dbReference type="Rhea" id="RHEA-COMP:9658"/>
        <dbReference type="Rhea" id="RHEA-COMP:9673"/>
        <dbReference type="ChEBI" id="CHEBI:30616"/>
        <dbReference type="ChEBI" id="CHEBI:32682"/>
        <dbReference type="ChEBI" id="CHEBI:33019"/>
        <dbReference type="ChEBI" id="CHEBI:78442"/>
        <dbReference type="ChEBI" id="CHEBI:78513"/>
        <dbReference type="ChEBI" id="CHEBI:456215"/>
        <dbReference type="EC" id="6.1.1.19"/>
    </reaction>
</comment>
<evidence type="ECO:0000256" key="1">
    <source>
        <dbReference type="ARBA" id="ARBA00005594"/>
    </source>
</evidence>
<dbReference type="Pfam" id="PF00750">
    <property type="entry name" value="tRNA-synt_1d"/>
    <property type="match status" value="1"/>
</dbReference>
<proteinExistence type="inferred from homology"/>
<evidence type="ECO:0000313" key="14">
    <source>
        <dbReference type="Proteomes" id="UP000709959"/>
    </source>
</evidence>
<sequence length="599" mass="66190">MEILRQTFEQQLAAALPGVDITLERPRSGELGDLAFPCFRAAKQLGKNPVQLSQELAASLSIEGGTLVAAGPYLNLNLAPEARAKAVLGAILEAPADRPYGSRGTNGRKVIVEYSSPNIAKLFTIGHLRSTMIGHALAQTHQFLGYEVTRLNHLGDWGTQFGTLLAAYTRWAQDGNTDLEQDFDWAEPAPDKRRTPLFRLFQLYVRFHAEEENDPAMRDEARGWFKRLEAGDAEARRLWSWFRKISLKEFQRIYDRLGVSFDTLEQGEAFYEDQLVPTMDRLEQAGLLVEGDKGARIINLEDVGISTPCLVQKGDGTSIYATRDLAAALYRKQAYGFDRCLYVVGTDQVLHFQQIFAVLDKLDPWFQGRMLHTPFGMVKLPEGKMSTRKGNVIFLEDVLDEARERVAAIIEEKNPDLKDKAEVSEMLGMGAVVFFDAMNDRVKPITFTWDRVIALDGDTGPYVQYAHARILSVLRKAGGDWAAKAQAGAPLGPVLPFEAMVLPADLSGLRAPEAQALLFELAGLPQAVAAVADGCMATPLARQLVAVARSFSGYYTNCPILAPENTPEVRDARLALCVATARALRQGLFLMGIQAPEEM</sequence>
<keyword evidence="2 9" id="KW-0963">Cytoplasm</keyword>
<dbReference type="NCBIfam" id="TIGR00456">
    <property type="entry name" value="argS"/>
    <property type="match status" value="1"/>
</dbReference>
<comment type="similarity">
    <text evidence="1 9 10">Belongs to the class-I aminoacyl-tRNA synthetase family.</text>
</comment>
<dbReference type="SMART" id="SM01016">
    <property type="entry name" value="Arg_tRNA_synt_N"/>
    <property type="match status" value="1"/>
</dbReference>
<dbReference type="SUPFAM" id="SSF52374">
    <property type="entry name" value="Nucleotidylyl transferase"/>
    <property type="match status" value="1"/>
</dbReference>
<dbReference type="SUPFAM" id="SSF47323">
    <property type="entry name" value="Anticodon-binding domain of a subclass of class I aminoacyl-tRNA synthetases"/>
    <property type="match status" value="1"/>
</dbReference>
<evidence type="ECO:0000259" key="11">
    <source>
        <dbReference type="SMART" id="SM00836"/>
    </source>
</evidence>
<dbReference type="PRINTS" id="PR01038">
    <property type="entry name" value="TRNASYNTHARG"/>
</dbReference>
<evidence type="ECO:0000256" key="6">
    <source>
        <dbReference type="ARBA" id="ARBA00022917"/>
    </source>
</evidence>
<comment type="subunit">
    <text evidence="9">Monomer.</text>
</comment>
<dbReference type="SUPFAM" id="SSF55190">
    <property type="entry name" value="Arginyl-tRNA synthetase (ArgRS), N-terminal 'additional' domain"/>
    <property type="match status" value="1"/>
</dbReference>
<protein>
    <recommendedName>
        <fullName evidence="9">Arginine--tRNA ligase</fullName>
        <ecNumber evidence="9">6.1.1.19</ecNumber>
    </recommendedName>
    <alternativeName>
        <fullName evidence="9">Arginyl-tRNA synthetase</fullName>
        <shortName evidence="9">ArgRS</shortName>
    </alternativeName>
</protein>
<dbReference type="Gene3D" id="3.30.1360.70">
    <property type="entry name" value="Arginyl tRNA synthetase N-terminal domain"/>
    <property type="match status" value="1"/>
</dbReference>
<dbReference type="InterPro" id="IPR014729">
    <property type="entry name" value="Rossmann-like_a/b/a_fold"/>
</dbReference>
<dbReference type="InterPro" id="IPR036695">
    <property type="entry name" value="Arg-tRNA-synth_N_sf"/>
</dbReference>
<evidence type="ECO:0000256" key="8">
    <source>
        <dbReference type="ARBA" id="ARBA00049339"/>
    </source>
</evidence>
<comment type="subcellular location">
    <subcellularLocation>
        <location evidence="9">Cytoplasm</location>
    </subcellularLocation>
</comment>
<dbReference type="SMART" id="SM00836">
    <property type="entry name" value="DALR_1"/>
    <property type="match status" value="1"/>
</dbReference>
<dbReference type="PANTHER" id="PTHR11956">
    <property type="entry name" value="ARGINYL-TRNA SYNTHETASE"/>
    <property type="match status" value="1"/>
</dbReference>
<evidence type="ECO:0000256" key="7">
    <source>
        <dbReference type="ARBA" id="ARBA00023146"/>
    </source>
</evidence>
<dbReference type="GO" id="GO:0005737">
    <property type="term" value="C:cytoplasm"/>
    <property type="evidence" value="ECO:0007669"/>
    <property type="project" value="UniProtKB-SubCell"/>
</dbReference>
<dbReference type="FunFam" id="3.40.50.620:FF:000116">
    <property type="entry name" value="Arginine--tRNA ligase"/>
    <property type="match status" value="1"/>
</dbReference>
<evidence type="ECO:0000256" key="4">
    <source>
        <dbReference type="ARBA" id="ARBA00022741"/>
    </source>
</evidence>
<dbReference type="GO" id="GO:0006420">
    <property type="term" value="P:arginyl-tRNA aminoacylation"/>
    <property type="evidence" value="ECO:0007669"/>
    <property type="project" value="UniProtKB-UniRule"/>
</dbReference>
<feature type="domain" description="DALR anticodon binding" evidence="11">
    <location>
        <begin position="463"/>
        <end position="599"/>
    </location>
</feature>
<evidence type="ECO:0000256" key="10">
    <source>
        <dbReference type="RuleBase" id="RU363038"/>
    </source>
</evidence>
<comment type="caution">
    <text evidence="13">The sequence shown here is derived from an EMBL/GenBank/DDBJ whole genome shotgun (WGS) entry which is preliminary data.</text>
</comment>
<feature type="short sequence motif" description="'HIGH' region" evidence="9">
    <location>
        <begin position="117"/>
        <end position="127"/>
    </location>
</feature>
<evidence type="ECO:0000313" key="13">
    <source>
        <dbReference type="EMBL" id="MBK8572594.1"/>
    </source>
</evidence>
<dbReference type="PANTHER" id="PTHR11956:SF5">
    <property type="entry name" value="ARGININE--TRNA LIGASE, CYTOPLASMIC"/>
    <property type="match status" value="1"/>
</dbReference>
<dbReference type="EMBL" id="JADKCH010000005">
    <property type="protein sequence ID" value="MBK8572594.1"/>
    <property type="molecule type" value="Genomic_DNA"/>
</dbReference>
<evidence type="ECO:0000256" key="2">
    <source>
        <dbReference type="ARBA" id="ARBA00022490"/>
    </source>
</evidence>
<dbReference type="InterPro" id="IPR001412">
    <property type="entry name" value="aa-tRNA-synth_I_CS"/>
</dbReference>
<keyword evidence="4 9" id="KW-0547">Nucleotide-binding</keyword>
<keyword evidence="7 9" id="KW-0030">Aminoacyl-tRNA synthetase</keyword>
<keyword evidence="3 9" id="KW-0436">Ligase</keyword>
<dbReference type="Pfam" id="PF05746">
    <property type="entry name" value="DALR_1"/>
    <property type="match status" value="1"/>
</dbReference>
<dbReference type="InterPro" id="IPR008909">
    <property type="entry name" value="DALR_anticod-bd"/>
</dbReference>
<name>A0A936F1U8_9BACT</name>
<feature type="domain" description="Arginyl tRNA synthetase N-terminal" evidence="12">
    <location>
        <begin position="2"/>
        <end position="78"/>
    </location>
</feature>
<dbReference type="InterPro" id="IPR009080">
    <property type="entry name" value="tRNAsynth_Ia_anticodon-bd"/>
</dbReference>
<dbReference type="HAMAP" id="MF_00123">
    <property type="entry name" value="Arg_tRNA_synth"/>
    <property type="match status" value="1"/>
</dbReference>
<dbReference type="GO" id="GO:0005524">
    <property type="term" value="F:ATP binding"/>
    <property type="evidence" value="ECO:0007669"/>
    <property type="project" value="UniProtKB-UniRule"/>
</dbReference>
<dbReference type="Gene3D" id="3.40.50.620">
    <property type="entry name" value="HUPs"/>
    <property type="match status" value="1"/>
</dbReference>
<reference evidence="13 14" key="1">
    <citation type="submission" date="2020-10" db="EMBL/GenBank/DDBJ databases">
        <title>Connecting structure to function with the recovery of over 1000 high-quality activated sludge metagenome-assembled genomes encoding full-length rRNA genes using long-read sequencing.</title>
        <authorList>
            <person name="Singleton C.M."/>
            <person name="Petriglieri F."/>
            <person name="Kristensen J.M."/>
            <person name="Kirkegaard R.H."/>
            <person name="Michaelsen T.Y."/>
            <person name="Andersen M.H."/>
            <person name="Karst S.M."/>
            <person name="Dueholm M.S."/>
            <person name="Nielsen P.H."/>
            <person name="Albertsen M."/>
        </authorList>
    </citation>
    <scope>NUCLEOTIDE SEQUENCE [LARGE SCALE GENOMIC DNA]</scope>
    <source>
        <strain evidence="13">OdNE_18-Q3-R46-58_MAXAC.008</strain>
    </source>
</reference>
<dbReference type="InterPro" id="IPR001278">
    <property type="entry name" value="Arg-tRNA-ligase"/>
</dbReference>
<dbReference type="Proteomes" id="UP000709959">
    <property type="component" value="Unassembled WGS sequence"/>
</dbReference>
<dbReference type="PROSITE" id="PS00178">
    <property type="entry name" value="AA_TRNA_LIGASE_I"/>
    <property type="match status" value="1"/>
</dbReference>
<dbReference type="AlphaFoldDB" id="A0A936F1U8"/>
<dbReference type="CDD" id="cd00671">
    <property type="entry name" value="ArgRS_core"/>
    <property type="match status" value="1"/>
</dbReference>
<accession>A0A936F1U8</accession>
<keyword evidence="6 9" id="KW-0648">Protein biosynthesis</keyword>
<gene>
    <name evidence="9 13" type="primary">argS</name>
    <name evidence="13" type="ORF">IPN91_08070</name>
</gene>
<organism evidence="13 14">
    <name type="scientific">Candidatus Geothrix odensensis</name>
    <dbReference type="NCBI Taxonomy" id="2954440"/>
    <lineage>
        <taxon>Bacteria</taxon>
        <taxon>Pseudomonadati</taxon>
        <taxon>Acidobacteriota</taxon>
        <taxon>Holophagae</taxon>
        <taxon>Holophagales</taxon>
        <taxon>Holophagaceae</taxon>
        <taxon>Geothrix</taxon>
    </lineage>
</organism>
<dbReference type="EC" id="6.1.1.19" evidence="9"/>
<dbReference type="InterPro" id="IPR005148">
    <property type="entry name" value="Arg-tRNA-synth_N"/>
</dbReference>
<evidence type="ECO:0000256" key="9">
    <source>
        <dbReference type="HAMAP-Rule" id="MF_00123"/>
    </source>
</evidence>
<evidence type="ECO:0000256" key="3">
    <source>
        <dbReference type="ARBA" id="ARBA00022598"/>
    </source>
</evidence>